<dbReference type="PROSITE" id="PS00059">
    <property type="entry name" value="ADH_ZINC"/>
    <property type="match status" value="1"/>
</dbReference>
<reference evidence="8" key="1">
    <citation type="submission" date="2019-12" db="EMBL/GenBank/DDBJ databases">
        <title>Actinomadura physcomitrii sp. nov., a novel actinomycete isolated from moss [Physcomitrium sphaericum (Ludw) Fuernr].</title>
        <authorList>
            <person name="Zhuang X."/>
        </authorList>
    </citation>
    <scope>NUCLEOTIDE SEQUENCE [LARGE SCALE GENOMIC DNA]</scope>
    <source>
        <strain evidence="8">LD22</strain>
    </source>
</reference>
<gene>
    <name evidence="8" type="ORF">F8568_021590</name>
</gene>
<accession>A0A6I4MAW8</accession>
<comment type="caution">
    <text evidence="8">The sequence shown here is derived from an EMBL/GenBank/DDBJ whole genome shotgun (WGS) entry which is preliminary data.</text>
</comment>
<dbReference type="RefSeq" id="WP_151595552.1">
    <property type="nucleotide sequence ID" value="NZ_WBMS02000016.1"/>
</dbReference>
<sequence>MTQAAVLEAPGRMRVADVELLPPRRGEVMVQVRATGICHSDLSWHDGLLGAALPAVLGHEAAGVVAAVGEDVTRVAVGDRVVLSCLAPCGGCFHCVRGRPTLCEVAGGAMGGGTLLDGTTRVRLGGRQVHQGAGLGTFAEHCVVPEGAVVALPGTVPFGHAALMGCAVLTGFGAAVNAAGVQPGESVAVIGCGGVGLSAVQGARVAGASRIVAIDPRAGRRDLALKVGATDVLPSGPGALREIRALTGGRGADVVLEAAGVRDAVKLSVPAARPGGRVVLVGAGAPDVRLDVAAFTGLVLQEKSVRGSLYGSGHPRETIERLLALYAAGAIVLDEMVSREFALADIAEAIDYCRAGTGARALITF</sequence>
<dbReference type="Gene3D" id="3.40.50.720">
    <property type="entry name" value="NAD(P)-binding Rossmann-like Domain"/>
    <property type="match status" value="1"/>
</dbReference>
<keyword evidence="3 6" id="KW-0479">Metal-binding</keyword>
<dbReference type="InterPro" id="IPR020843">
    <property type="entry name" value="ER"/>
</dbReference>
<comment type="cofactor">
    <cofactor evidence="1 6">
        <name>Zn(2+)</name>
        <dbReference type="ChEBI" id="CHEBI:29105"/>
    </cofactor>
</comment>
<dbReference type="InterPro" id="IPR013154">
    <property type="entry name" value="ADH-like_N"/>
</dbReference>
<dbReference type="Gene3D" id="3.90.180.10">
    <property type="entry name" value="Medium-chain alcohol dehydrogenases, catalytic domain"/>
    <property type="match status" value="1"/>
</dbReference>
<dbReference type="InterPro" id="IPR013149">
    <property type="entry name" value="ADH-like_C"/>
</dbReference>
<dbReference type="GO" id="GO:0008270">
    <property type="term" value="F:zinc ion binding"/>
    <property type="evidence" value="ECO:0007669"/>
    <property type="project" value="InterPro"/>
</dbReference>
<feature type="domain" description="Enoyl reductase (ER)" evidence="7">
    <location>
        <begin position="11"/>
        <end position="363"/>
    </location>
</feature>
<evidence type="ECO:0000256" key="5">
    <source>
        <dbReference type="ARBA" id="ARBA00023002"/>
    </source>
</evidence>
<dbReference type="Pfam" id="PF00107">
    <property type="entry name" value="ADH_zinc_N"/>
    <property type="match status" value="1"/>
</dbReference>
<dbReference type="Pfam" id="PF08240">
    <property type="entry name" value="ADH_N"/>
    <property type="match status" value="1"/>
</dbReference>
<evidence type="ECO:0000259" key="7">
    <source>
        <dbReference type="SMART" id="SM00829"/>
    </source>
</evidence>
<dbReference type="PANTHER" id="PTHR43350:SF21">
    <property type="entry name" value="S-NITROSOMYCOTHIOL REDUCTASE MSCR"/>
    <property type="match status" value="1"/>
</dbReference>
<dbReference type="SUPFAM" id="SSF51735">
    <property type="entry name" value="NAD(P)-binding Rossmann-fold domains"/>
    <property type="match status" value="1"/>
</dbReference>
<evidence type="ECO:0000256" key="6">
    <source>
        <dbReference type="RuleBase" id="RU361277"/>
    </source>
</evidence>
<dbReference type="InterPro" id="IPR011032">
    <property type="entry name" value="GroES-like_sf"/>
</dbReference>
<evidence type="ECO:0000256" key="4">
    <source>
        <dbReference type="ARBA" id="ARBA00022833"/>
    </source>
</evidence>
<evidence type="ECO:0000256" key="2">
    <source>
        <dbReference type="ARBA" id="ARBA00008072"/>
    </source>
</evidence>
<keyword evidence="5" id="KW-0560">Oxidoreductase</keyword>
<proteinExistence type="inferred from homology"/>
<dbReference type="Proteomes" id="UP000462055">
    <property type="component" value="Unassembled WGS sequence"/>
</dbReference>
<evidence type="ECO:0000256" key="1">
    <source>
        <dbReference type="ARBA" id="ARBA00001947"/>
    </source>
</evidence>
<name>A0A6I4MAW8_9ACTN</name>
<comment type="similarity">
    <text evidence="2 6">Belongs to the zinc-containing alcohol dehydrogenase family.</text>
</comment>
<dbReference type="EMBL" id="WBMS02000016">
    <property type="protein sequence ID" value="MWA02922.1"/>
    <property type="molecule type" value="Genomic_DNA"/>
</dbReference>
<organism evidence="8 9">
    <name type="scientific">Actinomadura physcomitrii</name>
    <dbReference type="NCBI Taxonomy" id="2650748"/>
    <lineage>
        <taxon>Bacteria</taxon>
        <taxon>Bacillati</taxon>
        <taxon>Actinomycetota</taxon>
        <taxon>Actinomycetes</taxon>
        <taxon>Streptosporangiales</taxon>
        <taxon>Thermomonosporaceae</taxon>
        <taxon>Actinomadura</taxon>
    </lineage>
</organism>
<evidence type="ECO:0000256" key="3">
    <source>
        <dbReference type="ARBA" id="ARBA00022723"/>
    </source>
</evidence>
<dbReference type="PANTHER" id="PTHR43350">
    <property type="entry name" value="NAD-DEPENDENT ALCOHOL DEHYDROGENASE"/>
    <property type="match status" value="1"/>
</dbReference>
<dbReference type="SUPFAM" id="SSF50129">
    <property type="entry name" value="GroES-like"/>
    <property type="match status" value="1"/>
</dbReference>
<dbReference type="InterPro" id="IPR002328">
    <property type="entry name" value="ADH_Zn_CS"/>
</dbReference>
<protein>
    <submittedName>
        <fullName evidence="8">Alcohol dehydrogenase catalytic domain-containing protein</fullName>
    </submittedName>
</protein>
<dbReference type="AlphaFoldDB" id="A0A6I4MAW8"/>
<keyword evidence="4 6" id="KW-0862">Zinc</keyword>
<keyword evidence="9" id="KW-1185">Reference proteome</keyword>
<evidence type="ECO:0000313" key="9">
    <source>
        <dbReference type="Proteomes" id="UP000462055"/>
    </source>
</evidence>
<dbReference type="InterPro" id="IPR036291">
    <property type="entry name" value="NAD(P)-bd_dom_sf"/>
</dbReference>
<evidence type="ECO:0000313" key="8">
    <source>
        <dbReference type="EMBL" id="MWA02922.1"/>
    </source>
</evidence>
<dbReference type="GO" id="GO:0016491">
    <property type="term" value="F:oxidoreductase activity"/>
    <property type="evidence" value="ECO:0007669"/>
    <property type="project" value="UniProtKB-KW"/>
</dbReference>
<dbReference type="SMART" id="SM00829">
    <property type="entry name" value="PKS_ER"/>
    <property type="match status" value="1"/>
</dbReference>